<dbReference type="GO" id="GO:0043161">
    <property type="term" value="P:proteasome-mediated ubiquitin-dependent protein catabolic process"/>
    <property type="evidence" value="ECO:0007669"/>
    <property type="project" value="TreeGrafter"/>
</dbReference>
<organism evidence="4 5">
    <name type="scientific">Hermanssonia centrifuga</name>
    <dbReference type="NCBI Taxonomy" id="98765"/>
    <lineage>
        <taxon>Eukaryota</taxon>
        <taxon>Fungi</taxon>
        <taxon>Dikarya</taxon>
        <taxon>Basidiomycota</taxon>
        <taxon>Agaricomycotina</taxon>
        <taxon>Agaricomycetes</taxon>
        <taxon>Polyporales</taxon>
        <taxon>Meruliaceae</taxon>
        <taxon>Hermanssonia</taxon>
    </lineage>
</organism>
<dbReference type="EMBL" id="SGPJ01000006">
    <property type="protein sequence ID" value="THH02422.1"/>
    <property type="molecule type" value="Genomic_DNA"/>
</dbReference>
<accession>A0A4S4KUK8</accession>
<dbReference type="GO" id="GO:0005634">
    <property type="term" value="C:nucleus"/>
    <property type="evidence" value="ECO:0007669"/>
    <property type="project" value="TreeGrafter"/>
</dbReference>
<protein>
    <recommendedName>
        <fullName evidence="3">PCI domain-containing protein</fullName>
    </recommendedName>
</protein>
<proteinExistence type="inferred from homology"/>
<evidence type="ECO:0000256" key="1">
    <source>
        <dbReference type="ARBA" id="ARBA00009627"/>
    </source>
</evidence>
<evidence type="ECO:0000259" key="3">
    <source>
        <dbReference type="PROSITE" id="PS50250"/>
    </source>
</evidence>
<name>A0A4S4KUK8_9APHY</name>
<dbReference type="Gene3D" id="1.25.40.990">
    <property type="match status" value="1"/>
</dbReference>
<dbReference type="AlphaFoldDB" id="A0A4S4KUK8"/>
<dbReference type="Proteomes" id="UP000309038">
    <property type="component" value="Unassembled WGS sequence"/>
</dbReference>
<evidence type="ECO:0000313" key="4">
    <source>
        <dbReference type="EMBL" id="THH02422.1"/>
    </source>
</evidence>
<comment type="similarity">
    <text evidence="1">Belongs to the proteasome subunit S14 family.</text>
</comment>
<dbReference type="InterPro" id="IPR033464">
    <property type="entry name" value="CSN8_PSD8_EIF3K"/>
</dbReference>
<dbReference type="FunFam" id="1.25.40.990:FF:000001">
    <property type="entry name" value="26S proteasome non-ATPase regulatory subunit"/>
    <property type="match status" value="1"/>
</dbReference>
<dbReference type="PANTHER" id="PTHR12387:SF0">
    <property type="entry name" value="26S PROTEASOME NON-ATPASE REGULATORY SUBUNIT 8"/>
    <property type="match status" value="1"/>
</dbReference>
<keyword evidence="2" id="KW-0647">Proteasome</keyword>
<sequence length="291" mass="32780">MATTELGLLYRELQAAFSTQPSNLQKCGTLLPKLKVLAFTQQTAPVMLIYLLCCIIKIGLSSAGLLVPHGDANLEDLVVAREILEIGAVWSIRTKDIPSFDRYFAQLQTFYNDYTSVLPPSPREFPIRGLNLIRLLTQNRIAEFHTTLESLPLPADSLASNPFISHPINLERWLMEGSYSKVWNAREEAPAEEYKFFVDSLMGTIRNEIASCEEVAYNTLPLKDAATLLFFKSQSELIPYAQQRGWQVDLTGESISFAKKGEEKIEVPKEKLIAANLAYARELEMIVGLRY</sequence>
<dbReference type="Pfam" id="PF10075">
    <property type="entry name" value="CSN8_PSD8_EIF3K"/>
    <property type="match status" value="1"/>
</dbReference>
<dbReference type="PROSITE" id="PS50250">
    <property type="entry name" value="PCI"/>
    <property type="match status" value="1"/>
</dbReference>
<feature type="domain" description="PCI" evidence="3">
    <location>
        <begin position="98"/>
        <end position="274"/>
    </location>
</feature>
<evidence type="ECO:0000313" key="5">
    <source>
        <dbReference type="Proteomes" id="UP000309038"/>
    </source>
</evidence>
<gene>
    <name evidence="4" type="ORF">EW026_g472</name>
</gene>
<dbReference type="GO" id="GO:0008541">
    <property type="term" value="C:proteasome regulatory particle, lid subcomplex"/>
    <property type="evidence" value="ECO:0007669"/>
    <property type="project" value="TreeGrafter"/>
</dbReference>
<reference evidence="4 5" key="1">
    <citation type="submission" date="2019-02" db="EMBL/GenBank/DDBJ databases">
        <title>Genome sequencing of the rare red list fungi Phlebia centrifuga.</title>
        <authorList>
            <person name="Buettner E."/>
            <person name="Kellner H."/>
        </authorList>
    </citation>
    <scope>NUCLEOTIDE SEQUENCE [LARGE SCALE GENOMIC DNA]</scope>
    <source>
        <strain evidence="4 5">DSM 108282</strain>
    </source>
</reference>
<evidence type="ECO:0000256" key="2">
    <source>
        <dbReference type="ARBA" id="ARBA00022942"/>
    </source>
</evidence>
<comment type="caution">
    <text evidence="4">The sequence shown here is derived from an EMBL/GenBank/DDBJ whole genome shotgun (WGS) entry which is preliminary data.</text>
</comment>
<dbReference type="InterPro" id="IPR006746">
    <property type="entry name" value="26S_Psome_Rpn12"/>
</dbReference>
<dbReference type="PANTHER" id="PTHR12387">
    <property type="entry name" value="26S PROTEASOME NON-ATPASE REGULATORY SUBUNIT 8"/>
    <property type="match status" value="1"/>
</dbReference>
<dbReference type="GO" id="GO:0005829">
    <property type="term" value="C:cytosol"/>
    <property type="evidence" value="ECO:0007669"/>
    <property type="project" value="TreeGrafter"/>
</dbReference>
<keyword evidence="5" id="KW-1185">Reference proteome</keyword>
<dbReference type="InterPro" id="IPR000717">
    <property type="entry name" value="PCI_dom"/>
</dbReference>